<organism evidence="1">
    <name type="scientific">Rhizophora mucronata</name>
    <name type="common">Asiatic mangrove</name>
    <dbReference type="NCBI Taxonomy" id="61149"/>
    <lineage>
        <taxon>Eukaryota</taxon>
        <taxon>Viridiplantae</taxon>
        <taxon>Streptophyta</taxon>
        <taxon>Embryophyta</taxon>
        <taxon>Tracheophyta</taxon>
        <taxon>Spermatophyta</taxon>
        <taxon>Magnoliopsida</taxon>
        <taxon>eudicotyledons</taxon>
        <taxon>Gunneridae</taxon>
        <taxon>Pentapetalae</taxon>
        <taxon>rosids</taxon>
        <taxon>fabids</taxon>
        <taxon>Malpighiales</taxon>
        <taxon>Rhizophoraceae</taxon>
        <taxon>Rhizophora</taxon>
    </lineage>
</organism>
<dbReference type="EMBL" id="GGEC01051107">
    <property type="protein sequence ID" value="MBX31591.1"/>
    <property type="molecule type" value="Transcribed_RNA"/>
</dbReference>
<dbReference type="AlphaFoldDB" id="A0A2P2MMX7"/>
<accession>A0A2P2MMX7</accession>
<reference evidence="1" key="1">
    <citation type="submission" date="2018-02" db="EMBL/GenBank/DDBJ databases">
        <title>Rhizophora mucronata_Transcriptome.</title>
        <authorList>
            <person name="Meera S.P."/>
            <person name="Sreeshan A."/>
            <person name="Augustine A."/>
        </authorList>
    </citation>
    <scope>NUCLEOTIDE SEQUENCE</scope>
    <source>
        <tissue evidence="1">Leaf</tissue>
    </source>
</reference>
<name>A0A2P2MMX7_RHIMU</name>
<proteinExistence type="predicted"/>
<protein>
    <submittedName>
        <fullName evidence="1">Cytoskeleton-associated protein 5</fullName>
    </submittedName>
</protein>
<evidence type="ECO:0000313" key="1">
    <source>
        <dbReference type="EMBL" id="MBX31591.1"/>
    </source>
</evidence>
<sequence>MYFHGNHITERNEKYRKTLYKEWQTSKNFYFWQ</sequence>